<accession>A0A645FCZ8</accession>
<evidence type="ECO:0000313" key="1">
    <source>
        <dbReference type="EMBL" id="MPN12221.1"/>
    </source>
</evidence>
<organism evidence="1">
    <name type="scientific">bioreactor metagenome</name>
    <dbReference type="NCBI Taxonomy" id="1076179"/>
    <lineage>
        <taxon>unclassified sequences</taxon>
        <taxon>metagenomes</taxon>
        <taxon>ecological metagenomes</taxon>
    </lineage>
</organism>
<dbReference type="InterPro" id="IPR038765">
    <property type="entry name" value="Papain-like_cys_pep_sf"/>
</dbReference>
<dbReference type="SUPFAM" id="SSF54001">
    <property type="entry name" value="Cysteine proteinases"/>
    <property type="match status" value="1"/>
</dbReference>
<dbReference type="Gene3D" id="3.90.70.10">
    <property type="entry name" value="Cysteine proteinases"/>
    <property type="match status" value="1"/>
</dbReference>
<reference evidence="1" key="1">
    <citation type="submission" date="2019-08" db="EMBL/GenBank/DDBJ databases">
        <authorList>
            <person name="Kucharzyk K."/>
            <person name="Murdoch R.W."/>
            <person name="Higgins S."/>
            <person name="Loffler F."/>
        </authorList>
    </citation>
    <scope>NUCLEOTIDE SEQUENCE</scope>
</reference>
<dbReference type="EMBL" id="VSSQ01058517">
    <property type="protein sequence ID" value="MPN12221.1"/>
    <property type="molecule type" value="Genomic_DNA"/>
</dbReference>
<name>A0A645FCZ8_9ZZZZ</name>
<dbReference type="InterPro" id="IPR022118">
    <property type="entry name" value="Peptidase_C70_AvrRpt2"/>
</dbReference>
<proteinExistence type="predicted"/>
<protein>
    <recommendedName>
        <fullName evidence="2">Peptidase C39-like domain-containing protein</fullName>
    </recommendedName>
</protein>
<comment type="caution">
    <text evidence="1">The sequence shown here is derived from an EMBL/GenBank/DDBJ whole genome shotgun (WGS) entry which is preliminary data.</text>
</comment>
<dbReference type="AlphaFoldDB" id="A0A645FCZ8"/>
<gene>
    <name evidence="1" type="ORF">SDC9_159533</name>
</gene>
<evidence type="ECO:0008006" key="2">
    <source>
        <dbReference type="Google" id="ProtNLM"/>
    </source>
</evidence>
<dbReference type="Pfam" id="PF12385">
    <property type="entry name" value="Peptidase_C70"/>
    <property type="match status" value="1"/>
</dbReference>
<sequence length="154" mass="17875">MLGEYNEETLAEFRTNGLDYAATSLESMIKIFEGVGGFELDSTYNYTEENFDEISLEMIQENLKNNIPVIVAWNDWGGHWQVIIGYDTMGTETTQDDVIIVADSYDTTDHNQDGYGIYPAERFFYNWTMYDFFTENYGINERDRLFITAKPLAE</sequence>